<evidence type="ECO:0000313" key="3">
    <source>
        <dbReference type="Proteomes" id="UP000177197"/>
    </source>
</evidence>
<sequence length="212" mass="23693">MVEKKIANPQVNDSASSYLGFSLKERRIYMRGFVDDDTSLHFADGFDQMRGEDPIIIDITSGGGEIRAALDIYNRIRNSGGPVIVVTFGGVASAAMLIFLAADERLAAADCLIRFHWPVTYSSGNFEDTPDTYEDKHYFSRKMFILINKIISDRTSISPKLVAHYGRHMTAFTGEEAKQAGIVTEVFDGKRSFERVAKRIDVEAKKIKKGLK</sequence>
<comment type="caution">
    <text evidence="2">The sequence shown here is derived from an EMBL/GenBank/DDBJ whole genome shotgun (WGS) entry which is preliminary data.</text>
</comment>
<dbReference type="EMBL" id="MEYV01000006">
    <property type="protein sequence ID" value="OGD40548.1"/>
    <property type="molecule type" value="Genomic_DNA"/>
</dbReference>
<dbReference type="InterPro" id="IPR029045">
    <property type="entry name" value="ClpP/crotonase-like_dom_sf"/>
</dbReference>
<reference evidence="2 3" key="1">
    <citation type="journal article" date="2016" name="Nat. Commun.">
        <title>Thousands of microbial genomes shed light on interconnected biogeochemical processes in an aquifer system.</title>
        <authorList>
            <person name="Anantharaman K."/>
            <person name="Brown C.T."/>
            <person name="Hug L.A."/>
            <person name="Sharon I."/>
            <person name="Castelle C.J."/>
            <person name="Probst A.J."/>
            <person name="Thomas B.C."/>
            <person name="Singh A."/>
            <person name="Wilkins M.J."/>
            <person name="Karaoz U."/>
            <person name="Brodie E.L."/>
            <person name="Williams K.H."/>
            <person name="Hubbard S.S."/>
            <person name="Banfield J.F."/>
        </authorList>
    </citation>
    <scope>NUCLEOTIDE SEQUENCE [LARGE SCALE GENOMIC DNA]</scope>
</reference>
<accession>A0A1F5CCI7</accession>
<proteinExistence type="predicted"/>
<keyword evidence="1" id="KW-0472">Membrane</keyword>
<name>A0A1F5CCI7_9BACT</name>
<dbReference type="Proteomes" id="UP000177197">
    <property type="component" value="Unassembled WGS sequence"/>
</dbReference>
<dbReference type="AlphaFoldDB" id="A0A1F5CCI7"/>
<dbReference type="SUPFAM" id="SSF52096">
    <property type="entry name" value="ClpP/crotonase"/>
    <property type="match status" value="1"/>
</dbReference>
<keyword evidence="1" id="KW-0812">Transmembrane</keyword>
<organism evidence="2 3">
    <name type="scientific">Candidatus Azambacteria bacterium RIFCSPLOWO2_02_FULL_44_14</name>
    <dbReference type="NCBI Taxonomy" id="1797306"/>
    <lineage>
        <taxon>Bacteria</taxon>
        <taxon>Candidatus Azamiibacteriota</taxon>
    </lineage>
</organism>
<evidence type="ECO:0008006" key="4">
    <source>
        <dbReference type="Google" id="ProtNLM"/>
    </source>
</evidence>
<protein>
    <recommendedName>
        <fullName evidence="4">ATP-dependent Clp protease proteolytic subunit</fullName>
    </recommendedName>
</protein>
<dbReference type="Pfam" id="PF00574">
    <property type="entry name" value="CLP_protease"/>
    <property type="match status" value="1"/>
</dbReference>
<evidence type="ECO:0000313" key="2">
    <source>
        <dbReference type="EMBL" id="OGD40548.1"/>
    </source>
</evidence>
<feature type="transmembrane region" description="Helical" evidence="1">
    <location>
        <begin position="83"/>
        <end position="102"/>
    </location>
</feature>
<gene>
    <name evidence="2" type="ORF">A3I30_01870</name>
</gene>
<evidence type="ECO:0000256" key="1">
    <source>
        <dbReference type="SAM" id="Phobius"/>
    </source>
</evidence>
<dbReference type="Gene3D" id="3.90.226.10">
    <property type="entry name" value="2-enoyl-CoA Hydratase, Chain A, domain 1"/>
    <property type="match status" value="1"/>
</dbReference>
<dbReference type="InterPro" id="IPR023562">
    <property type="entry name" value="ClpP/TepA"/>
</dbReference>
<keyword evidence="1" id="KW-1133">Transmembrane helix</keyword>